<accession>A0A1I7BUN9</accession>
<evidence type="ECO:0000313" key="2">
    <source>
        <dbReference type="Proteomes" id="UP000199673"/>
    </source>
</evidence>
<gene>
    <name evidence="1" type="ORF">SAMN04489724_2732</name>
</gene>
<dbReference type="SUPFAM" id="SSF159888">
    <property type="entry name" value="YdhG-like"/>
    <property type="match status" value="1"/>
</dbReference>
<keyword evidence="2" id="KW-1185">Reference proteome</keyword>
<sequence>MIPHNKTPLPNTMNPAIQDYHQKLSTKDRKVCDLLAKTLDEELSDAESKIWHAHPVWFLDGNPIVGYSKQKAGIRLMFWSGADFGEKKLKAGTGKFKDASIFYNLVEQIEVNELRNWLRKSRDIQWDYKNIVKRKGLLEKLK</sequence>
<dbReference type="RefSeq" id="WP_244545511.1">
    <property type="nucleotide sequence ID" value="NZ_FPBF01000003.1"/>
</dbReference>
<dbReference type="Gene3D" id="3.90.1150.200">
    <property type="match status" value="1"/>
</dbReference>
<reference evidence="2" key="1">
    <citation type="submission" date="2016-10" db="EMBL/GenBank/DDBJ databases">
        <authorList>
            <person name="Varghese N."/>
            <person name="Submissions S."/>
        </authorList>
    </citation>
    <scope>NUCLEOTIDE SEQUENCE [LARGE SCALE GENOMIC DNA]</scope>
    <source>
        <strain evidence="2">DSM 23445</strain>
    </source>
</reference>
<dbReference type="Proteomes" id="UP000199673">
    <property type="component" value="Unassembled WGS sequence"/>
</dbReference>
<protein>
    <submittedName>
        <fullName evidence="1">Uncharacterized protein</fullName>
    </submittedName>
</protein>
<dbReference type="EMBL" id="FPBF01000003">
    <property type="protein sequence ID" value="SFT90894.1"/>
    <property type="molecule type" value="Genomic_DNA"/>
</dbReference>
<dbReference type="STRING" id="305507.SAMN04489724_2732"/>
<organism evidence="1 2">
    <name type="scientific">Algoriphagus locisalis</name>
    <dbReference type="NCBI Taxonomy" id="305507"/>
    <lineage>
        <taxon>Bacteria</taxon>
        <taxon>Pseudomonadati</taxon>
        <taxon>Bacteroidota</taxon>
        <taxon>Cytophagia</taxon>
        <taxon>Cytophagales</taxon>
        <taxon>Cyclobacteriaceae</taxon>
        <taxon>Algoriphagus</taxon>
    </lineage>
</organism>
<dbReference type="AlphaFoldDB" id="A0A1I7BUN9"/>
<evidence type="ECO:0000313" key="1">
    <source>
        <dbReference type="EMBL" id="SFT90894.1"/>
    </source>
</evidence>
<proteinExistence type="predicted"/>
<name>A0A1I7BUN9_9BACT</name>